<evidence type="ECO:0000256" key="1">
    <source>
        <dbReference type="SAM" id="Phobius"/>
    </source>
</evidence>
<dbReference type="GO" id="GO:0016706">
    <property type="term" value="F:2-oxoglutarate-dependent dioxygenase activity"/>
    <property type="evidence" value="ECO:0007669"/>
    <property type="project" value="InterPro"/>
</dbReference>
<evidence type="ECO:0000313" key="4">
    <source>
        <dbReference type="EMBL" id="KAK0139305.1"/>
    </source>
</evidence>
<dbReference type="Proteomes" id="UP001174136">
    <property type="component" value="Unassembled WGS sequence"/>
</dbReference>
<dbReference type="Pfam" id="PF09004">
    <property type="entry name" value="ALKBH8_N"/>
    <property type="match status" value="1"/>
</dbReference>
<sequence length="979" mass="111155">MDLVSVFFLNLVALGSAISVQQSNRPDRLRYSRDFLIHCSNSGAVISPDGIPPEIRRNWAGGSRSDRLASVAAGHAAFRRPGSPRQRTAARVRRRGRRGGVRQRLRRLGLRRLPLPSIILGNAQSLRNKVDELQANVKHISEYRDACVIALTETWLKDYDPTQDFDIDGFGQPYRLDRDAQITGKSLGGGVCLYVNPRWCKSVKIRESICSPHIELLSVSLRPFYLPREIPQVFLTVVYIHPRADTAEAASTIAKLVHQLQNKCPDGSVLKQHLGHLHQYVKCPTRHGKILDLCYGTIKGAYKSFPLAPLGSSDHSCVLLAPVYQPALKKGKVERKEVALWTESAIRELNGCLHNTNWDVFKDSCTNLDELTDTVVNYITFCEEMIIPRKTITLYPNNKPWVSKSLKNSINKKKIAYYQGDISEQKEAQKLVKREIKLAKMQYKDKVQDEFRMGNSRSAWRGIKSMMGIQDKKKRVSNSDKSDSTLAEELNQFYLRFDSIDFSGELSKFREVPVSSGIQIDEISVWSNFGKTNPRKSYGPDGISGRLLKCCAPFLSEIFTYIFQWSLSLNKVPTLWKESTIVPVAKVPSPKTLNDYRPVALTSVVMKSFERIVKKSLLAMTQTVIDPLQFAYQPRKGVEDAVATLLNLIVRHLEGRKTHIRLCFADFSSAFNCMQPLVLAHRLSEIPSVDLGTICWLVDFLTTRPQRTRVNETLSGTLLCSTGSPQGCVLSPLLFMLYTNDCKSTFESRHIIKFADDSVIVSLLQDHEAGHGPVLDHFVRWCDDSYLQLNVSKTKDMKIDFRKNPPVTAQTFVKGTAVDTVNHYKYLGTILDDKLSFESNSDAICRKVNQRLFYLRKLRSFNVDKKFLKLFYSSFIESILTFAMICWFGNLSISNKNKMKNVVKLCQKTIGINLNDLDNVYQVRAIQRARAILANPLHPLHAEFRLLPSKRRYTFPCQAKSNRYLKSFVPSAVRFLNTL</sequence>
<name>A0AA47MFM0_MERPO</name>
<dbReference type="PROSITE" id="PS50878">
    <property type="entry name" value="RT_POL"/>
    <property type="match status" value="1"/>
</dbReference>
<keyword evidence="1" id="KW-0812">Transmembrane</keyword>
<organism evidence="4 5">
    <name type="scientific">Merluccius polli</name>
    <name type="common">Benguela hake</name>
    <name type="synonym">Merluccius cadenati</name>
    <dbReference type="NCBI Taxonomy" id="89951"/>
    <lineage>
        <taxon>Eukaryota</taxon>
        <taxon>Metazoa</taxon>
        <taxon>Chordata</taxon>
        <taxon>Craniata</taxon>
        <taxon>Vertebrata</taxon>
        <taxon>Euteleostomi</taxon>
        <taxon>Actinopterygii</taxon>
        <taxon>Neopterygii</taxon>
        <taxon>Teleostei</taxon>
        <taxon>Neoteleostei</taxon>
        <taxon>Acanthomorphata</taxon>
        <taxon>Zeiogadaria</taxon>
        <taxon>Gadariae</taxon>
        <taxon>Gadiformes</taxon>
        <taxon>Gadoidei</taxon>
        <taxon>Merlucciidae</taxon>
        <taxon>Merluccius</taxon>
    </lineage>
</organism>
<feature type="signal peptide" evidence="2">
    <location>
        <begin position="1"/>
        <end position="17"/>
    </location>
</feature>
<dbReference type="GO" id="GO:0008168">
    <property type="term" value="F:methyltransferase activity"/>
    <property type="evidence" value="ECO:0007669"/>
    <property type="project" value="InterPro"/>
</dbReference>
<keyword evidence="4" id="KW-0548">Nucleotidyltransferase</keyword>
<dbReference type="CDD" id="cd01650">
    <property type="entry name" value="RT_nLTR_like"/>
    <property type="match status" value="1"/>
</dbReference>
<reference evidence="4" key="1">
    <citation type="journal article" date="2023" name="Front. Mar. Sci.">
        <title>A new Merluccius polli reference genome to investigate the effects of global change in West African waters.</title>
        <authorList>
            <person name="Mateo J.L."/>
            <person name="Blanco-Fernandez C."/>
            <person name="Garcia-Vazquez E."/>
            <person name="Machado-Schiaffino G."/>
        </authorList>
    </citation>
    <scope>NUCLEOTIDE SEQUENCE</scope>
    <source>
        <strain evidence="4">C29</strain>
        <tissue evidence="4">Fin</tissue>
    </source>
</reference>
<evidence type="ECO:0000259" key="3">
    <source>
        <dbReference type="PROSITE" id="PS50878"/>
    </source>
</evidence>
<evidence type="ECO:0000313" key="5">
    <source>
        <dbReference type="Proteomes" id="UP001174136"/>
    </source>
</evidence>
<feature type="chain" id="PRO_5041380886" evidence="2">
    <location>
        <begin position="18"/>
        <end position="979"/>
    </location>
</feature>
<keyword evidence="1" id="KW-1133">Transmembrane helix</keyword>
<feature type="transmembrane region" description="Helical" evidence="1">
    <location>
        <begin position="870"/>
        <end position="891"/>
    </location>
</feature>
<dbReference type="PANTHER" id="PTHR47510:SF3">
    <property type="entry name" value="ENDO_EXONUCLEASE_PHOSPHATASE DOMAIN-CONTAINING PROTEIN"/>
    <property type="match status" value="1"/>
</dbReference>
<dbReference type="PANTHER" id="PTHR47510">
    <property type="entry name" value="REVERSE TRANSCRIPTASE DOMAIN-CONTAINING PROTEIN"/>
    <property type="match status" value="1"/>
</dbReference>
<keyword evidence="1" id="KW-0472">Membrane</keyword>
<gene>
    <name evidence="4" type="primary">RTase_26</name>
    <name evidence="4" type="ORF">N1851_024060</name>
</gene>
<dbReference type="InterPro" id="IPR043502">
    <property type="entry name" value="DNA/RNA_pol_sf"/>
</dbReference>
<keyword evidence="2" id="KW-0732">Signal</keyword>
<keyword evidence="5" id="KW-1185">Reference proteome</keyword>
<dbReference type="Pfam" id="PF00078">
    <property type="entry name" value="RVT_1"/>
    <property type="match status" value="1"/>
</dbReference>
<dbReference type="AlphaFoldDB" id="A0AA47MFM0"/>
<dbReference type="Gene3D" id="3.60.10.10">
    <property type="entry name" value="Endonuclease/exonuclease/phosphatase"/>
    <property type="match status" value="1"/>
</dbReference>
<keyword evidence="4" id="KW-0695">RNA-directed DNA polymerase</keyword>
<accession>A0AA47MFM0</accession>
<dbReference type="EMBL" id="JAOPHQ010004452">
    <property type="protein sequence ID" value="KAK0139305.1"/>
    <property type="molecule type" value="Genomic_DNA"/>
</dbReference>
<keyword evidence="4" id="KW-0808">Transferase</keyword>
<comment type="caution">
    <text evidence="4">The sequence shown here is derived from an EMBL/GenBank/DDBJ whole genome shotgun (WGS) entry which is preliminary data.</text>
</comment>
<dbReference type="InterPro" id="IPR000477">
    <property type="entry name" value="RT_dom"/>
</dbReference>
<dbReference type="InterPro" id="IPR015095">
    <property type="entry name" value="AlkB_hom8_N"/>
</dbReference>
<protein>
    <submittedName>
        <fullName evidence="4">RNA-directed DNA polymerase from transposon BS</fullName>
    </submittedName>
</protein>
<dbReference type="InterPro" id="IPR036691">
    <property type="entry name" value="Endo/exonu/phosph_ase_sf"/>
</dbReference>
<feature type="domain" description="Reverse transcriptase" evidence="3">
    <location>
        <begin position="565"/>
        <end position="831"/>
    </location>
</feature>
<proteinExistence type="predicted"/>
<dbReference type="SUPFAM" id="SSF56672">
    <property type="entry name" value="DNA/RNA polymerases"/>
    <property type="match status" value="1"/>
</dbReference>
<dbReference type="GO" id="GO:0003964">
    <property type="term" value="F:RNA-directed DNA polymerase activity"/>
    <property type="evidence" value="ECO:0007669"/>
    <property type="project" value="UniProtKB-KW"/>
</dbReference>
<evidence type="ECO:0000256" key="2">
    <source>
        <dbReference type="SAM" id="SignalP"/>
    </source>
</evidence>